<dbReference type="Gene3D" id="2.60.40.1730">
    <property type="entry name" value="tricorn interacting facor f3 domain"/>
    <property type="match status" value="1"/>
</dbReference>
<dbReference type="GO" id="GO:0016020">
    <property type="term" value="C:membrane"/>
    <property type="evidence" value="ECO:0007669"/>
    <property type="project" value="TreeGrafter"/>
</dbReference>
<sequence length="878" mass="99189">MTQIRKNDECFGYALMLRCFYDDMVWRSINTSQWKDQIITMTYKSGVASLVLLMVLFAHSVLAADYRIAKALSVSQQQITLTITPGERTFSGETKLTYKISQPVDYIAYHSLGLTLEQVELTYQDKQVLLPVIAADEFDIVRHNLPFKLEESAELTIRFTGLVGEQGRVQGLYEVSRGEGPPTLFTQFQEMEARRVFPAVDDPGIKTEFTLTLDIPAGLQALHNTRPIETLQQGSRQLIRFAPTPKINTDVLALAVGEFNATELKGAGVPATAYMPKNVRQSVPAELGTLIHQSISYLSEYLDSPFPYDRLDFFIAPIGTLAGMENVSLIALNTNQLPGTDASAGELCRFRKLIAHEVAHTWFGHNVTMQWYDDYWLNESFSEFFAAKVVANYYPDNDACTYTPQNSAFIGDNHSAPALKRIVRDRADNEGIGGLYYTKGRALLNMLEAHVGDATLRQVMRQYVDAHQGGHATTADFTGLFPKSLRVAEIVDAYLTQSGYPLVTLSKLNDKLVLSQQSFHVDADRRWTIPLQLKLWNGHEVRTLRLVLSEASMLLPQVDADAQDAVLIDPAGVGYFRHIDRSGNPRFPIERRTMADRLADMDNQEALTKMGLLDYTRYIQGLIELLCTQPADSLEASKALDILKDAFVAQVPAHLQPQFAGFLAQHLPMQRPWQALLTQSTGGRWLELYGMYLKSPEAIRFARKYAASRPLDQLRHRASVLRVLAKNSSNDEYQGLLKLFNTLSRPTQEDLLDSLGYVANAQQVSLFYDFLLSEATRSFVIDYRFQFPAFQPLLRPVAAKYLQQHKAQIQARIPDDQLQWFPYNFITGCSEQDSALLRRTFADWLTIPGLEKKLAIVEEHIRRCHRDTRKARDDIAAM</sequence>
<dbReference type="AlphaFoldDB" id="A0A5S3WWR2"/>
<dbReference type="PANTHER" id="PTHR11533:SF174">
    <property type="entry name" value="PUROMYCIN-SENSITIVE AMINOPEPTIDASE-RELATED"/>
    <property type="match status" value="1"/>
</dbReference>
<gene>
    <name evidence="14" type="ORF">CWB98_17370</name>
</gene>
<dbReference type="EC" id="3.4.11.2" evidence="4"/>
<dbReference type="OrthoDB" id="100605at2"/>
<dbReference type="Proteomes" id="UP000306719">
    <property type="component" value="Unassembled WGS sequence"/>
</dbReference>
<evidence type="ECO:0000256" key="9">
    <source>
        <dbReference type="ARBA" id="ARBA00022801"/>
    </source>
</evidence>
<evidence type="ECO:0000256" key="6">
    <source>
        <dbReference type="ARBA" id="ARBA00022438"/>
    </source>
</evidence>
<dbReference type="SUPFAM" id="SSF55486">
    <property type="entry name" value="Metalloproteases ('zincins'), catalytic domain"/>
    <property type="match status" value="1"/>
</dbReference>
<evidence type="ECO:0000313" key="14">
    <source>
        <dbReference type="EMBL" id="TMP34767.1"/>
    </source>
</evidence>
<proteinExistence type="inferred from homology"/>
<organism evidence="14 15">
    <name type="scientific">Pseudoalteromonas rubra</name>
    <dbReference type="NCBI Taxonomy" id="43658"/>
    <lineage>
        <taxon>Bacteria</taxon>
        <taxon>Pseudomonadati</taxon>
        <taxon>Pseudomonadota</taxon>
        <taxon>Gammaproteobacteria</taxon>
        <taxon>Alteromonadales</taxon>
        <taxon>Pseudoalteromonadaceae</taxon>
        <taxon>Pseudoalteromonas</taxon>
    </lineage>
</organism>
<keyword evidence="10" id="KW-0862">Zinc</keyword>
<reference evidence="15" key="2">
    <citation type="submission" date="2019-06" db="EMBL/GenBank/DDBJ databases">
        <title>Co-occurence of chitin degradation, pigmentation and bioactivity in marine Pseudoalteromonas.</title>
        <authorList>
            <person name="Sonnenschein E.C."/>
            <person name="Bech P.K."/>
        </authorList>
    </citation>
    <scope>NUCLEOTIDE SEQUENCE [LARGE SCALE GENOMIC DNA]</scope>
    <source>
        <strain evidence="15">S2599</strain>
    </source>
</reference>
<dbReference type="InterPro" id="IPR001930">
    <property type="entry name" value="Peptidase_M1"/>
</dbReference>
<dbReference type="InterPro" id="IPR045357">
    <property type="entry name" value="Aminopeptidase_N-like_N"/>
</dbReference>
<accession>A0A5S3WWR2</accession>
<dbReference type="Gene3D" id="2.60.40.1910">
    <property type="match status" value="1"/>
</dbReference>
<evidence type="ECO:0000256" key="10">
    <source>
        <dbReference type="ARBA" id="ARBA00022833"/>
    </source>
</evidence>
<evidence type="ECO:0000256" key="3">
    <source>
        <dbReference type="ARBA" id="ARBA00010136"/>
    </source>
</evidence>
<dbReference type="GO" id="GO:0005615">
    <property type="term" value="C:extracellular space"/>
    <property type="evidence" value="ECO:0007669"/>
    <property type="project" value="TreeGrafter"/>
</dbReference>
<keyword evidence="9" id="KW-0378">Hydrolase</keyword>
<comment type="similarity">
    <text evidence="3">Belongs to the peptidase M1 family.</text>
</comment>
<keyword evidence="8" id="KW-0479">Metal-binding</keyword>
<evidence type="ECO:0000313" key="15">
    <source>
        <dbReference type="Proteomes" id="UP000306719"/>
    </source>
</evidence>
<protein>
    <recommendedName>
        <fullName evidence="5">Aminopeptidase N</fullName>
        <ecNumber evidence="4">3.4.11.2</ecNumber>
    </recommendedName>
</protein>
<evidence type="ECO:0000256" key="4">
    <source>
        <dbReference type="ARBA" id="ARBA00012564"/>
    </source>
</evidence>
<evidence type="ECO:0000256" key="7">
    <source>
        <dbReference type="ARBA" id="ARBA00022670"/>
    </source>
</evidence>
<dbReference type="GO" id="GO:0042277">
    <property type="term" value="F:peptide binding"/>
    <property type="evidence" value="ECO:0007669"/>
    <property type="project" value="TreeGrafter"/>
</dbReference>
<feature type="domain" description="Aminopeptidase N-like N-terminal" evidence="13">
    <location>
        <begin position="78"/>
        <end position="249"/>
    </location>
</feature>
<dbReference type="PRINTS" id="PR00756">
    <property type="entry name" value="ALADIPTASE"/>
</dbReference>
<evidence type="ECO:0000256" key="5">
    <source>
        <dbReference type="ARBA" id="ARBA00015611"/>
    </source>
</evidence>
<dbReference type="GO" id="GO:0070006">
    <property type="term" value="F:metalloaminopeptidase activity"/>
    <property type="evidence" value="ECO:0007669"/>
    <property type="project" value="TreeGrafter"/>
</dbReference>
<feature type="domain" description="Peptidase M1 membrane alanine aminopeptidase" evidence="12">
    <location>
        <begin position="293"/>
        <end position="492"/>
    </location>
</feature>
<dbReference type="GO" id="GO:0008270">
    <property type="term" value="F:zinc ion binding"/>
    <property type="evidence" value="ECO:0007669"/>
    <property type="project" value="InterPro"/>
</dbReference>
<evidence type="ECO:0000256" key="1">
    <source>
        <dbReference type="ARBA" id="ARBA00000098"/>
    </source>
</evidence>
<evidence type="ECO:0000256" key="8">
    <source>
        <dbReference type="ARBA" id="ARBA00022723"/>
    </source>
</evidence>
<reference evidence="14 15" key="1">
    <citation type="submission" date="2018-01" db="EMBL/GenBank/DDBJ databases">
        <authorList>
            <person name="Paulsen S."/>
            <person name="Gram L.K."/>
        </authorList>
    </citation>
    <scope>NUCLEOTIDE SEQUENCE [LARGE SCALE GENOMIC DNA]</scope>
    <source>
        <strain evidence="14 15">S2599</strain>
    </source>
</reference>
<dbReference type="Pfam" id="PF01433">
    <property type="entry name" value="Peptidase_M1"/>
    <property type="match status" value="1"/>
</dbReference>
<dbReference type="GO" id="GO:0043171">
    <property type="term" value="P:peptide catabolic process"/>
    <property type="evidence" value="ECO:0007669"/>
    <property type="project" value="TreeGrafter"/>
</dbReference>
<evidence type="ECO:0000256" key="2">
    <source>
        <dbReference type="ARBA" id="ARBA00001947"/>
    </source>
</evidence>
<name>A0A5S3WWR2_9GAMM</name>
<dbReference type="EMBL" id="PNCJ01000027">
    <property type="protein sequence ID" value="TMP34767.1"/>
    <property type="molecule type" value="Genomic_DNA"/>
</dbReference>
<dbReference type="InterPro" id="IPR014782">
    <property type="entry name" value="Peptidase_M1_dom"/>
</dbReference>
<dbReference type="InterPro" id="IPR050344">
    <property type="entry name" value="Peptidase_M1_aminopeptidases"/>
</dbReference>
<keyword evidence="7" id="KW-0645">Protease</keyword>
<dbReference type="PANTHER" id="PTHR11533">
    <property type="entry name" value="PROTEASE M1 ZINC METALLOPROTEASE"/>
    <property type="match status" value="1"/>
</dbReference>
<dbReference type="SUPFAM" id="SSF63737">
    <property type="entry name" value="Leukotriene A4 hydrolase N-terminal domain"/>
    <property type="match status" value="1"/>
</dbReference>
<comment type="caution">
    <text evidence="14">The sequence shown here is derived from an EMBL/GenBank/DDBJ whole genome shotgun (WGS) entry which is preliminary data.</text>
</comment>
<evidence type="ECO:0000259" key="13">
    <source>
        <dbReference type="Pfam" id="PF17900"/>
    </source>
</evidence>
<dbReference type="GO" id="GO:0016285">
    <property type="term" value="F:alanyl aminopeptidase activity"/>
    <property type="evidence" value="ECO:0007669"/>
    <property type="project" value="UniProtKB-EC"/>
</dbReference>
<dbReference type="InterPro" id="IPR042097">
    <property type="entry name" value="Aminopeptidase_N-like_N_sf"/>
</dbReference>
<evidence type="ECO:0000256" key="11">
    <source>
        <dbReference type="ARBA" id="ARBA00023049"/>
    </source>
</evidence>
<dbReference type="GO" id="GO:0005737">
    <property type="term" value="C:cytoplasm"/>
    <property type="evidence" value="ECO:0007669"/>
    <property type="project" value="TreeGrafter"/>
</dbReference>
<comment type="cofactor">
    <cofactor evidence="2">
        <name>Zn(2+)</name>
        <dbReference type="ChEBI" id="CHEBI:29105"/>
    </cofactor>
</comment>
<keyword evidence="6" id="KW-0031">Aminopeptidase</keyword>
<dbReference type="Gene3D" id="1.25.50.20">
    <property type="match status" value="1"/>
</dbReference>
<dbReference type="GO" id="GO:0006508">
    <property type="term" value="P:proteolysis"/>
    <property type="evidence" value="ECO:0007669"/>
    <property type="project" value="UniProtKB-KW"/>
</dbReference>
<dbReference type="Pfam" id="PF17900">
    <property type="entry name" value="Peptidase_M1_N"/>
    <property type="match status" value="1"/>
</dbReference>
<keyword evidence="11" id="KW-0482">Metalloprotease</keyword>
<dbReference type="InterPro" id="IPR027268">
    <property type="entry name" value="Peptidase_M4/M1_CTD_sf"/>
</dbReference>
<evidence type="ECO:0000259" key="12">
    <source>
        <dbReference type="Pfam" id="PF01433"/>
    </source>
</evidence>
<dbReference type="Gene3D" id="1.10.390.10">
    <property type="entry name" value="Neutral Protease Domain 2"/>
    <property type="match status" value="1"/>
</dbReference>
<comment type="catalytic activity">
    <reaction evidence="1">
        <text>Release of an N-terminal amino acid, Xaa-|-Yaa- from a peptide, amide or arylamide. Xaa is preferably Ala, but may be most amino acids including Pro (slow action). When a terminal hydrophobic residue is followed by a prolyl residue, the two may be released as an intact Xaa-Pro dipeptide.</text>
        <dbReference type="EC" id="3.4.11.2"/>
    </reaction>
</comment>